<name>A0A849BGG9_9ACTN</name>
<dbReference type="PANTHER" id="PTHR24220:SF685">
    <property type="entry name" value="ABC TRANSPORTER RELATED"/>
    <property type="match status" value="1"/>
</dbReference>
<comment type="caution">
    <text evidence="5">The sequence shown here is derived from an EMBL/GenBank/DDBJ whole genome shotgun (WGS) entry which is preliminary data.</text>
</comment>
<dbReference type="GO" id="GO:0005524">
    <property type="term" value="F:ATP binding"/>
    <property type="evidence" value="ECO:0007669"/>
    <property type="project" value="UniProtKB-KW"/>
</dbReference>
<dbReference type="GO" id="GO:0005886">
    <property type="term" value="C:plasma membrane"/>
    <property type="evidence" value="ECO:0007669"/>
    <property type="project" value="TreeGrafter"/>
</dbReference>
<dbReference type="PANTHER" id="PTHR24220">
    <property type="entry name" value="IMPORT ATP-BINDING PROTEIN"/>
    <property type="match status" value="1"/>
</dbReference>
<dbReference type="PROSITE" id="PS00211">
    <property type="entry name" value="ABC_TRANSPORTER_1"/>
    <property type="match status" value="1"/>
</dbReference>
<reference evidence="5 6" key="1">
    <citation type="submission" date="2020-05" db="EMBL/GenBank/DDBJ databases">
        <title>MicrobeNet Type strains.</title>
        <authorList>
            <person name="Nicholson A.C."/>
        </authorList>
    </citation>
    <scope>NUCLEOTIDE SEQUENCE [LARGE SCALE GENOMIC DNA]</scope>
    <source>
        <strain evidence="5 6">JCM 14547</strain>
    </source>
</reference>
<dbReference type="GO" id="GO:0022857">
    <property type="term" value="F:transmembrane transporter activity"/>
    <property type="evidence" value="ECO:0007669"/>
    <property type="project" value="TreeGrafter"/>
</dbReference>
<dbReference type="Pfam" id="PF00005">
    <property type="entry name" value="ABC_tran"/>
    <property type="match status" value="1"/>
</dbReference>
<evidence type="ECO:0000256" key="3">
    <source>
        <dbReference type="SAM" id="MobiDB-lite"/>
    </source>
</evidence>
<keyword evidence="6" id="KW-1185">Reference proteome</keyword>
<dbReference type="InterPro" id="IPR003439">
    <property type="entry name" value="ABC_transporter-like_ATP-bd"/>
</dbReference>
<proteinExistence type="predicted"/>
<feature type="domain" description="ABC transporter" evidence="4">
    <location>
        <begin position="26"/>
        <end position="245"/>
    </location>
</feature>
<feature type="region of interest" description="Disordered" evidence="3">
    <location>
        <begin position="1"/>
        <end position="21"/>
    </location>
</feature>
<evidence type="ECO:0000313" key="6">
    <source>
        <dbReference type="Proteomes" id="UP000555552"/>
    </source>
</evidence>
<dbReference type="InterPro" id="IPR015854">
    <property type="entry name" value="ABC_transpr_LolD-like"/>
</dbReference>
<dbReference type="Proteomes" id="UP000555552">
    <property type="component" value="Unassembled WGS sequence"/>
</dbReference>
<dbReference type="EMBL" id="JABEMA010000024">
    <property type="protein sequence ID" value="NNH22190.1"/>
    <property type="molecule type" value="Genomic_DNA"/>
</dbReference>
<dbReference type="Gene3D" id="3.40.50.300">
    <property type="entry name" value="P-loop containing nucleotide triphosphate hydrolases"/>
    <property type="match status" value="1"/>
</dbReference>
<protein>
    <submittedName>
        <fullName evidence="5">ATP-binding cassette domain-containing protein</fullName>
    </submittedName>
</protein>
<evidence type="ECO:0000256" key="1">
    <source>
        <dbReference type="ARBA" id="ARBA00022741"/>
    </source>
</evidence>
<evidence type="ECO:0000313" key="5">
    <source>
        <dbReference type="EMBL" id="NNH22190.1"/>
    </source>
</evidence>
<sequence length="245" mass="24505">MSEPADRQPAETSPGAAPPAGAGPLVVLDAVAHAYARTPALRGVSLAVAPGEVVALTGPSGGGKSTLLHVAAGLLAPQAGRVRLLGQDLAGLGEAPRAALRRRGVGIVLQYGQLVPDLPLVDDVALPLLLEGSALEPARTAAREALALVGLEGLGDAVPAGLSGGQAQRAAVARALVAQPRLVLADEPVASLDPEGGRQVLDLLVSVARRGGGLLLVTHDNAVAARADREVRLSGGVVAHEAVLR</sequence>
<keyword evidence="1" id="KW-0547">Nucleotide-binding</keyword>
<dbReference type="InterPro" id="IPR027417">
    <property type="entry name" value="P-loop_NTPase"/>
</dbReference>
<dbReference type="AlphaFoldDB" id="A0A849BGG9"/>
<gene>
    <name evidence="5" type="ORF">HLB09_03640</name>
</gene>
<evidence type="ECO:0000259" key="4">
    <source>
        <dbReference type="PROSITE" id="PS50893"/>
    </source>
</evidence>
<dbReference type="InterPro" id="IPR017871">
    <property type="entry name" value="ABC_transporter-like_CS"/>
</dbReference>
<dbReference type="InterPro" id="IPR003593">
    <property type="entry name" value="AAA+_ATPase"/>
</dbReference>
<keyword evidence="2 5" id="KW-0067">ATP-binding</keyword>
<dbReference type="RefSeq" id="WP_171202041.1">
    <property type="nucleotide sequence ID" value="NZ_BAAANP010000010.1"/>
</dbReference>
<dbReference type="GO" id="GO:0016887">
    <property type="term" value="F:ATP hydrolysis activity"/>
    <property type="evidence" value="ECO:0007669"/>
    <property type="project" value="InterPro"/>
</dbReference>
<dbReference type="SUPFAM" id="SSF52540">
    <property type="entry name" value="P-loop containing nucleoside triphosphate hydrolases"/>
    <property type="match status" value="1"/>
</dbReference>
<organism evidence="5 6">
    <name type="scientific">Pseudokineococcus marinus</name>
    <dbReference type="NCBI Taxonomy" id="351215"/>
    <lineage>
        <taxon>Bacteria</taxon>
        <taxon>Bacillati</taxon>
        <taxon>Actinomycetota</taxon>
        <taxon>Actinomycetes</taxon>
        <taxon>Kineosporiales</taxon>
        <taxon>Kineosporiaceae</taxon>
        <taxon>Pseudokineococcus</taxon>
    </lineage>
</organism>
<accession>A0A849BGG9</accession>
<dbReference type="SMART" id="SM00382">
    <property type="entry name" value="AAA"/>
    <property type="match status" value="1"/>
</dbReference>
<dbReference type="PROSITE" id="PS50893">
    <property type="entry name" value="ABC_TRANSPORTER_2"/>
    <property type="match status" value="1"/>
</dbReference>
<evidence type="ECO:0000256" key="2">
    <source>
        <dbReference type="ARBA" id="ARBA00022840"/>
    </source>
</evidence>